<dbReference type="InterPro" id="IPR013083">
    <property type="entry name" value="Znf_RING/FYVE/PHD"/>
</dbReference>
<dbReference type="STRING" id="416450.A0A1V6Q0T1"/>
<dbReference type="Gene3D" id="3.30.40.10">
    <property type="entry name" value="Zinc/RING finger domain, C3HC4 (zinc finger)"/>
    <property type="match status" value="1"/>
</dbReference>
<evidence type="ECO:0000313" key="5">
    <source>
        <dbReference type="Proteomes" id="UP000191672"/>
    </source>
</evidence>
<feature type="region of interest" description="Disordered" evidence="2">
    <location>
        <begin position="87"/>
        <end position="221"/>
    </location>
</feature>
<organism evidence="4 5">
    <name type="scientific">Penicillium antarcticum</name>
    <dbReference type="NCBI Taxonomy" id="416450"/>
    <lineage>
        <taxon>Eukaryota</taxon>
        <taxon>Fungi</taxon>
        <taxon>Dikarya</taxon>
        <taxon>Ascomycota</taxon>
        <taxon>Pezizomycotina</taxon>
        <taxon>Eurotiomycetes</taxon>
        <taxon>Eurotiomycetidae</taxon>
        <taxon>Eurotiales</taxon>
        <taxon>Aspergillaceae</taxon>
        <taxon>Penicillium</taxon>
    </lineage>
</organism>
<evidence type="ECO:0000256" key="1">
    <source>
        <dbReference type="PROSITE-ProRule" id="PRU00175"/>
    </source>
</evidence>
<name>A0A1V6Q0T1_9EURO</name>
<feature type="compositionally biased region" description="Basic and acidic residues" evidence="2">
    <location>
        <begin position="690"/>
        <end position="704"/>
    </location>
</feature>
<dbReference type="PROSITE" id="PS50089">
    <property type="entry name" value="ZF_RING_2"/>
    <property type="match status" value="1"/>
</dbReference>
<comment type="caution">
    <text evidence="4">The sequence shown here is derived from an EMBL/GenBank/DDBJ whole genome shotgun (WGS) entry which is preliminary data.</text>
</comment>
<feature type="compositionally biased region" description="Basic and acidic residues" evidence="2">
    <location>
        <begin position="751"/>
        <end position="760"/>
    </location>
</feature>
<gene>
    <name evidence="4" type="ORF">PENANT_c019G04396</name>
</gene>
<feature type="compositionally biased region" description="Basic and acidic residues" evidence="2">
    <location>
        <begin position="524"/>
        <end position="534"/>
    </location>
</feature>
<reference evidence="5" key="1">
    <citation type="journal article" date="2017" name="Nat. Microbiol.">
        <title>Global analysis of biosynthetic gene clusters reveals vast potential of secondary metabolite production in Penicillium species.</title>
        <authorList>
            <person name="Nielsen J.C."/>
            <person name="Grijseels S."/>
            <person name="Prigent S."/>
            <person name="Ji B."/>
            <person name="Dainat J."/>
            <person name="Nielsen K.F."/>
            <person name="Frisvad J.C."/>
            <person name="Workman M."/>
            <person name="Nielsen J."/>
        </authorList>
    </citation>
    <scope>NUCLEOTIDE SEQUENCE [LARGE SCALE GENOMIC DNA]</scope>
    <source>
        <strain evidence="5">IBT 31811</strain>
    </source>
</reference>
<keyword evidence="1" id="KW-0863">Zinc-finger</keyword>
<feature type="compositionally biased region" description="Polar residues" evidence="2">
    <location>
        <begin position="368"/>
        <end position="389"/>
    </location>
</feature>
<dbReference type="SUPFAM" id="SSF57850">
    <property type="entry name" value="RING/U-box"/>
    <property type="match status" value="1"/>
</dbReference>
<keyword evidence="5" id="KW-1185">Reference proteome</keyword>
<feature type="compositionally biased region" description="Basic residues" evidence="2">
    <location>
        <begin position="514"/>
        <end position="523"/>
    </location>
</feature>
<keyword evidence="1" id="KW-0479">Metal-binding</keyword>
<evidence type="ECO:0000256" key="2">
    <source>
        <dbReference type="SAM" id="MobiDB-lite"/>
    </source>
</evidence>
<protein>
    <recommendedName>
        <fullName evidence="3">RING-type domain-containing protein</fullName>
    </recommendedName>
</protein>
<proteinExistence type="predicted"/>
<feature type="compositionally biased region" description="Low complexity" evidence="2">
    <location>
        <begin position="462"/>
        <end position="478"/>
    </location>
</feature>
<feature type="domain" description="RING-type" evidence="3">
    <location>
        <begin position="26"/>
        <end position="61"/>
    </location>
</feature>
<feature type="compositionally biased region" description="Basic residues" evidence="2">
    <location>
        <begin position="741"/>
        <end position="750"/>
    </location>
</feature>
<feature type="region of interest" description="Disordered" evidence="2">
    <location>
        <begin position="363"/>
        <end position="773"/>
    </location>
</feature>
<dbReference type="CDD" id="cd16620">
    <property type="entry name" value="vRING-HC-C4C4_RBBP6"/>
    <property type="match status" value="1"/>
</dbReference>
<dbReference type="Proteomes" id="UP000191672">
    <property type="component" value="Unassembled WGS sequence"/>
</dbReference>
<feature type="compositionally biased region" description="Basic and acidic residues" evidence="2">
    <location>
        <begin position="602"/>
        <end position="674"/>
    </location>
</feature>
<sequence>MAADAPSLMDIVSTLAQDDIPFKLRCAICNKLAVDAFRLPCCDQSICEPCQTSLPDTCPVCAHTPVSPDLCKPNKALRTTLKAFLRTEEKKREKDRQAAITSSPATPVDPIPAQEAGPGQNGEDTAGVRNADAPVAAEPQSENLEVEDSTHPTQESAPDPISTDAVEQSAPPEVAVEQTTDGADQAVEPNEDALNAEPPSQDPPAPQDAPDTNSAAMTPNMGGFSMGWNGNGMNPYMTGMFNFPNAMGMPMGMDPMANQGIFGDYGMNMTGMGMNAGNFNGGMYGSLGWDAQNNMWQGQDNINPNAFANGTGPPYGGAYGSNIYPDQSAYYGSGYGRGAFRGRGRGYGRGFGPVQGHYANSGYAQGPMNVQGNQNHNPNTENTGQTEECNPQPIDGVPNGGIGNMGYRHGRSEGPGVEGAPAAPRAMRQGLPNTSVLRLSGRASDDLRQTPLNDACRETRSRSPGSRASRAHSSSANDAEYDQENRREPELKRMDRVDELQSDAQHTRSPSRASSRRSSRHRQHGSDREKDRNGSLRSHRSRRHRSRDGRSRSRASSRNGDARSSGRLHRIARQTETNGRTKAPFEAPEQRDLTSRINSSYRPDKDRGSRRENDRTQADRDSRRRDRDRDRERDRHPRERDTQRDSRKDGTRDKDRTSEREWNREHPRERDRDRKRSRRERSPSTNGNDHQSRRLKREDEDHTRNHVNGSVQKTKAEKDPYTLEREKRNKERLEREEQHRSQTKSGRRRDSRQDRQDRVVAGRRINYKYEDEL</sequence>
<keyword evidence="1" id="KW-0862">Zinc</keyword>
<dbReference type="InterPro" id="IPR001841">
    <property type="entry name" value="Znf_RING"/>
</dbReference>
<dbReference type="EMBL" id="MDYN01000019">
    <property type="protein sequence ID" value="OQD82880.1"/>
    <property type="molecule type" value="Genomic_DNA"/>
</dbReference>
<evidence type="ECO:0000313" key="4">
    <source>
        <dbReference type="EMBL" id="OQD82880.1"/>
    </source>
</evidence>
<feature type="compositionally biased region" description="Low complexity" evidence="2">
    <location>
        <begin position="556"/>
        <end position="565"/>
    </location>
</feature>
<dbReference type="GO" id="GO:0008270">
    <property type="term" value="F:zinc ion binding"/>
    <property type="evidence" value="ECO:0007669"/>
    <property type="project" value="UniProtKB-KW"/>
</dbReference>
<accession>A0A1V6Q0T1</accession>
<feature type="compositionally biased region" description="Basic and acidic residues" evidence="2">
    <location>
        <begin position="87"/>
        <end position="97"/>
    </location>
</feature>
<evidence type="ECO:0000259" key="3">
    <source>
        <dbReference type="PROSITE" id="PS50089"/>
    </source>
</evidence>
<feature type="compositionally biased region" description="Basic residues" evidence="2">
    <location>
        <begin position="537"/>
        <end position="555"/>
    </location>
</feature>
<feature type="compositionally biased region" description="Basic and acidic residues" evidence="2">
    <location>
        <begin position="483"/>
        <end position="499"/>
    </location>
</feature>
<dbReference type="AlphaFoldDB" id="A0A1V6Q0T1"/>
<feature type="compositionally biased region" description="Basic and acidic residues" evidence="2">
    <location>
        <begin position="714"/>
        <end position="740"/>
    </location>
</feature>